<keyword evidence="1" id="KW-0479">Metal-binding</keyword>
<dbReference type="EMBL" id="JAPTSV010000002">
    <property type="protein sequence ID" value="KAJ1530237.1"/>
    <property type="molecule type" value="Genomic_DNA"/>
</dbReference>
<dbReference type="PANTHER" id="PTHR31569:SF4">
    <property type="entry name" value="SWIM-TYPE DOMAIN-CONTAINING PROTEIN"/>
    <property type="match status" value="1"/>
</dbReference>
<feature type="compositionally biased region" description="Polar residues" evidence="2">
    <location>
        <begin position="695"/>
        <end position="704"/>
    </location>
</feature>
<feature type="compositionally biased region" description="Polar residues" evidence="2">
    <location>
        <begin position="715"/>
        <end position="729"/>
    </location>
</feature>
<gene>
    <name evidence="4" type="ORF">ONE63_005161</name>
</gene>
<evidence type="ECO:0000259" key="3">
    <source>
        <dbReference type="PROSITE" id="PS50157"/>
    </source>
</evidence>
<keyword evidence="1" id="KW-0862">Zinc</keyword>
<dbReference type="Proteomes" id="UP001075354">
    <property type="component" value="Chromosome 2"/>
</dbReference>
<feature type="domain" description="C2H2-type" evidence="3">
    <location>
        <begin position="315"/>
        <end position="337"/>
    </location>
</feature>
<dbReference type="PROSITE" id="PS00028">
    <property type="entry name" value="ZINC_FINGER_C2H2_1"/>
    <property type="match status" value="1"/>
</dbReference>
<sequence length="736" mass="81497">MKENVKKYGIVILMDHTYKIDKNGMPVAVLMVMDGDEVAEAIKTVVIDKDYSEAGAIAQVFPNVSIQLCNFHVANTLNKASSKESKEVRRILDDLRICAEEDTFNELCNELKECASPKFWAYYEKNWMTCPLAWSFRSKKVAPNLGNNTTNRLENWNGKAKMVVDVDSSLNDSLKGLLSLVLSREEDVRRVSTAAQVKRRYISNSSDPVVDEMADQSHRISLHYNLKVVPVVTKPLVSNPGNSSTLSHPPVVIFLVQSNQSNYLSFIMSSEDLFGDDVPAILSGPSGGSTPVEASGVLAAAVPASTAAEPSAAKYVCPECGNTLKTKSGFTRHTVLHKINDYNSRKPMEEAILSSLDESFKNALLGIKDEPAVGAMGAQKRQCIEALSTCPSTDMLQKKINGSILNFVTVRTKVFPSAHHEAALKSLNGLLNDGSYCEEVKRMILLCLPNELKVTSDKVLNRLVWRLTVKFMEKFQQQVFHLMKKNHQTAHPKCTMEESESDVFKELVCNLLRAVFKFGAKSGNSTWALRCRSLLERFVVSTSEISADRFLDSKLWEEQVITIDINAFNLFLGIEKIIQSSQDKGLPCTADAIFESLTNPENLVLLDHTRELFRGILSEDLAIEFIRDLIKSLLALSSKLDAKRKLLSVKDKQKTSTVSLRTNLKRNPVVGQPSQSDLADPDDPVPVPRSRSRKNTQQSDTPTASAVAGNLVNAPRQTRSTTASVSKAHTSGRNKK</sequence>
<keyword evidence="5" id="KW-1185">Reference proteome</keyword>
<dbReference type="InterPro" id="IPR052579">
    <property type="entry name" value="Zinc_finger_SWIM"/>
</dbReference>
<dbReference type="AlphaFoldDB" id="A0AAV7XX36"/>
<dbReference type="PANTHER" id="PTHR31569">
    <property type="entry name" value="SWIM-TYPE DOMAIN-CONTAINING PROTEIN"/>
    <property type="match status" value="1"/>
</dbReference>
<proteinExistence type="predicted"/>
<evidence type="ECO:0000313" key="4">
    <source>
        <dbReference type="EMBL" id="KAJ1530237.1"/>
    </source>
</evidence>
<organism evidence="4 5">
    <name type="scientific">Megalurothrips usitatus</name>
    <name type="common">bean blossom thrips</name>
    <dbReference type="NCBI Taxonomy" id="439358"/>
    <lineage>
        <taxon>Eukaryota</taxon>
        <taxon>Metazoa</taxon>
        <taxon>Ecdysozoa</taxon>
        <taxon>Arthropoda</taxon>
        <taxon>Hexapoda</taxon>
        <taxon>Insecta</taxon>
        <taxon>Pterygota</taxon>
        <taxon>Neoptera</taxon>
        <taxon>Paraneoptera</taxon>
        <taxon>Thysanoptera</taxon>
        <taxon>Terebrantia</taxon>
        <taxon>Thripoidea</taxon>
        <taxon>Thripidae</taxon>
        <taxon>Megalurothrips</taxon>
    </lineage>
</organism>
<evidence type="ECO:0000313" key="5">
    <source>
        <dbReference type="Proteomes" id="UP001075354"/>
    </source>
</evidence>
<evidence type="ECO:0000256" key="1">
    <source>
        <dbReference type="PROSITE-ProRule" id="PRU00042"/>
    </source>
</evidence>
<dbReference type="InterPro" id="IPR013087">
    <property type="entry name" value="Znf_C2H2_type"/>
</dbReference>
<feature type="region of interest" description="Disordered" evidence="2">
    <location>
        <begin position="663"/>
        <end position="736"/>
    </location>
</feature>
<dbReference type="GO" id="GO:0008270">
    <property type="term" value="F:zinc ion binding"/>
    <property type="evidence" value="ECO:0007669"/>
    <property type="project" value="UniProtKB-KW"/>
</dbReference>
<comment type="caution">
    <text evidence="4">The sequence shown here is derived from an EMBL/GenBank/DDBJ whole genome shotgun (WGS) entry which is preliminary data.</text>
</comment>
<protein>
    <recommendedName>
        <fullName evidence="3">C2H2-type domain-containing protein</fullName>
    </recommendedName>
</protein>
<reference evidence="4" key="1">
    <citation type="submission" date="2022-12" db="EMBL/GenBank/DDBJ databases">
        <title>Chromosome-level genome assembly of the bean flower thrips Megalurothrips usitatus.</title>
        <authorList>
            <person name="Ma L."/>
            <person name="Liu Q."/>
            <person name="Li H."/>
            <person name="Cai W."/>
        </authorList>
    </citation>
    <scope>NUCLEOTIDE SEQUENCE</scope>
    <source>
        <strain evidence="4">Cailab_2022a</strain>
    </source>
</reference>
<accession>A0AAV7XX36</accession>
<dbReference type="PROSITE" id="PS50157">
    <property type="entry name" value="ZINC_FINGER_C2H2_2"/>
    <property type="match status" value="1"/>
</dbReference>
<evidence type="ECO:0000256" key="2">
    <source>
        <dbReference type="SAM" id="MobiDB-lite"/>
    </source>
</evidence>
<name>A0AAV7XX36_9NEOP</name>
<keyword evidence="1" id="KW-0863">Zinc-finger</keyword>